<evidence type="ECO:0000259" key="16">
    <source>
        <dbReference type="PROSITE" id="PS50042"/>
    </source>
</evidence>
<dbReference type="Pfam" id="PF00027">
    <property type="entry name" value="cNMP_binding"/>
    <property type="match status" value="1"/>
</dbReference>
<dbReference type="OrthoDB" id="426293at2759"/>
<dbReference type="GO" id="GO:0005249">
    <property type="term" value="F:voltage-gated potassium channel activity"/>
    <property type="evidence" value="ECO:0007669"/>
    <property type="project" value="UniProtKB-UniRule"/>
</dbReference>
<evidence type="ECO:0000256" key="3">
    <source>
        <dbReference type="ARBA" id="ARBA00022448"/>
    </source>
</evidence>
<feature type="region of interest" description="Disordered" evidence="15">
    <location>
        <begin position="1"/>
        <end position="31"/>
    </location>
</feature>
<dbReference type="InterPro" id="IPR036770">
    <property type="entry name" value="Ankyrin_rpt-contain_sf"/>
</dbReference>
<reference evidence="19" key="1">
    <citation type="journal article" date="2016" name="Nature">
        <title>The genome of the seagrass Zostera marina reveals angiosperm adaptation to the sea.</title>
        <authorList>
            <person name="Olsen J.L."/>
            <person name="Rouze P."/>
            <person name="Verhelst B."/>
            <person name="Lin Y.-C."/>
            <person name="Bayer T."/>
            <person name="Collen J."/>
            <person name="Dattolo E."/>
            <person name="De Paoli E."/>
            <person name="Dittami S."/>
            <person name="Maumus F."/>
            <person name="Michel G."/>
            <person name="Kersting A."/>
            <person name="Lauritano C."/>
            <person name="Lohaus R."/>
            <person name="Toepel M."/>
            <person name="Tonon T."/>
            <person name="Vanneste K."/>
            <person name="Amirebrahimi M."/>
            <person name="Brakel J."/>
            <person name="Bostroem C."/>
            <person name="Chovatia M."/>
            <person name="Grimwood J."/>
            <person name="Jenkins J.W."/>
            <person name="Jueterbock A."/>
            <person name="Mraz A."/>
            <person name="Stam W.T."/>
            <person name="Tice H."/>
            <person name="Bornberg-Bauer E."/>
            <person name="Green P.J."/>
            <person name="Pearson G.A."/>
            <person name="Procaccini G."/>
            <person name="Duarte C.M."/>
            <person name="Schmutz J."/>
            <person name="Reusch T.B.H."/>
            <person name="Van de Peer Y."/>
        </authorList>
    </citation>
    <scope>NUCLEOTIDE SEQUENCE [LARGE SCALE GENOMIC DNA]</scope>
    <source>
        <strain evidence="19">cv. Finnish</strain>
    </source>
</reference>
<dbReference type="Gene3D" id="1.25.40.20">
    <property type="entry name" value="Ankyrin repeat-containing domain"/>
    <property type="match status" value="1"/>
</dbReference>
<dbReference type="Proteomes" id="UP000036987">
    <property type="component" value="Unassembled WGS sequence"/>
</dbReference>
<dbReference type="InterPro" id="IPR005821">
    <property type="entry name" value="Ion_trans_dom"/>
</dbReference>
<evidence type="ECO:0000313" key="18">
    <source>
        <dbReference type="EMBL" id="KMZ59567.1"/>
    </source>
</evidence>
<dbReference type="InterPro" id="IPR018490">
    <property type="entry name" value="cNMP-bd_dom_sf"/>
</dbReference>
<comment type="subcellular location">
    <subcellularLocation>
        <location evidence="1 14">Membrane</location>
        <topology evidence="1 14">Multi-pass membrane protein</topology>
    </subcellularLocation>
</comment>
<comment type="domain">
    <text evidence="14">The segment S4 is probably the voltage-sensor and is characterized by a series of positively charged amino acids. The pore-forming region H5 is enclosed by the transmembrane segments S5 and S6 in the Shaker-type (1P/6TM) and contains the GYGD signature motif which seems to be involved in potassium selectivity.</text>
</comment>
<dbReference type="SUPFAM" id="SSF48403">
    <property type="entry name" value="Ankyrin repeat"/>
    <property type="match status" value="1"/>
</dbReference>
<evidence type="ECO:0000256" key="4">
    <source>
        <dbReference type="ARBA" id="ARBA00022538"/>
    </source>
</evidence>
<keyword evidence="6 14" id="KW-0631">Potassium channel</keyword>
<sequence>MLNRTDRRDGRRENENRAEMGRGLSSEDRSTADNTVETAGWLRFFKSNYRCSHLDLIEVNAAGTKKLETARYIINPYVQPYRTWAIFLHFLVVYSAWICLYEVGFVEVVKGDLAILDNAVNAFFLIDIILTFFVAYVDQSTGEVITEKRVIASRYIHSNLLNDILSTLPSELIRMVIPTEPFIVSLLSLVRLYRLRRIDIFFAGLEKDSNRNYVSVRCVRLIAITLFAAHFAACIFHVIGKKHVEKNGRSWLQEVPINSGVLYRYVLSLYWSITTLTTVGYGDYSPVSSEEMIFTIIYMIFNLSLGAYLIGNMTVLTVDRTRRTKEYRDNTDRAIKFARKNGLTMECREQILNSMQLTYRADSVGFEYEDIIKNIPRALKKPILFSLFSEIVKKVYLFENVSEEFLFQLVAHLKPRYYPENEKVILFNEPPAEFYIINSGEVGLIADPNGTTYDEKLVDGDIIGEIGVLCNRPHRFTAKTMVMCKLLWMDRISFLDLIKTSIPDGSIILENLFEYMRKNRNKTVAENGLKYFKYLLGRGKSDLPLSLHFALNIRDYVLMQKLLKDGLNPNETGKNGVSILQTAVVTGDKDCLLLLLEHGADVNHCDIEGSCPLWEAIQKRDEDIISLLTDYGANFVNSENVSSYACKAIKYQNMELLEDIVKYSGDLSRHKGMSAPREMAMALGNVKFISFLIKSGVNPDIATTDELGSGKPDKRPIVVVSPPPSKHMTGIASGSRTYTETAMGKRPVTLSSSSTFDPSAASTSASAGPGIDWTGRRFYIRVIISYRDNQIIRSLVVLLPRSLEELLRIGGQKFGFNPIKVLTKEGFLIDDIKVIRDGDQLFLSDDR</sequence>
<feature type="domain" description="Cyclic nucleotide-binding" evidence="16">
    <location>
        <begin position="397"/>
        <end position="498"/>
    </location>
</feature>
<dbReference type="PANTHER" id="PTHR45743">
    <property type="entry name" value="POTASSIUM CHANNEL AKT1"/>
    <property type="match status" value="1"/>
</dbReference>
<comment type="caution">
    <text evidence="18">The sequence shown here is derived from an EMBL/GenBank/DDBJ whole genome shotgun (WGS) entry which is preliminary data.</text>
</comment>
<name>A0A0K9NU28_ZOSMR</name>
<keyword evidence="7 14" id="KW-0851">Voltage-gated channel</keyword>
<dbReference type="PANTHER" id="PTHR45743:SF2">
    <property type="entry name" value="POTASSIUM CHANNEL AKT1"/>
    <property type="match status" value="1"/>
</dbReference>
<keyword evidence="13" id="KW-0040">ANK repeat</keyword>
<evidence type="ECO:0000313" key="19">
    <source>
        <dbReference type="Proteomes" id="UP000036987"/>
    </source>
</evidence>
<evidence type="ECO:0000256" key="15">
    <source>
        <dbReference type="SAM" id="MobiDB-lite"/>
    </source>
</evidence>
<proteinExistence type="inferred from homology"/>
<feature type="region of interest" description="Disordered" evidence="15">
    <location>
        <begin position="704"/>
        <end position="732"/>
    </location>
</feature>
<keyword evidence="3 14" id="KW-0813">Transport</keyword>
<dbReference type="PROSITE" id="PS50088">
    <property type="entry name" value="ANK_REPEAT"/>
    <property type="match status" value="1"/>
</dbReference>
<keyword evidence="5 14" id="KW-0812">Transmembrane</keyword>
<keyword evidence="19" id="KW-1185">Reference proteome</keyword>
<gene>
    <name evidence="18" type="ORF">ZOSMA_67G00600</name>
</gene>
<dbReference type="SUPFAM" id="SSF51206">
    <property type="entry name" value="cAMP-binding domain-like"/>
    <property type="match status" value="1"/>
</dbReference>
<accession>A0A0K9NU28</accession>
<comment type="domain">
    <text evidence="14">The KHA domain (rich in hydrophobic and acidic residues) present in the C-terminal part is likely to be important for tetramerization.</text>
</comment>
<dbReference type="Pfam" id="PF00520">
    <property type="entry name" value="Ion_trans"/>
    <property type="match status" value="1"/>
</dbReference>
<dbReference type="FunFam" id="2.60.120.10:FF:000074">
    <property type="entry name" value="Potassium channel KAT2"/>
    <property type="match status" value="1"/>
</dbReference>
<dbReference type="InterPro" id="IPR014710">
    <property type="entry name" value="RmlC-like_jellyroll"/>
</dbReference>
<feature type="transmembrane region" description="Helical" evidence="14">
    <location>
        <begin position="219"/>
        <end position="240"/>
    </location>
</feature>
<dbReference type="EMBL" id="LFYR01001770">
    <property type="protein sequence ID" value="KMZ59567.1"/>
    <property type="molecule type" value="Genomic_DNA"/>
</dbReference>
<feature type="transmembrane region" description="Helical" evidence="14">
    <location>
        <begin position="115"/>
        <end position="137"/>
    </location>
</feature>
<dbReference type="SMART" id="SM00100">
    <property type="entry name" value="cNMP"/>
    <property type="match status" value="1"/>
</dbReference>
<evidence type="ECO:0000259" key="17">
    <source>
        <dbReference type="PROSITE" id="PS51490"/>
    </source>
</evidence>
<dbReference type="AlphaFoldDB" id="A0A0K9NU28"/>
<feature type="domain" description="KHA" evidence="17">
    <location>
        <begin position="781"/>
        <end position="847"/>
    </location>
</feature>
<evidence type="ECO:0000256" key="5">
    <source>
        <dbReference type="ARBA" id="ARBA00022692"/>
    </source>
</evidence>
<evidence type="ECO:0000256" key="14">
    <source>
        <dbReference type="RuleBase" id="RU369015"/>
    </source>
</evidence>
<keyword evidence="8 14" id="KW-0630">Potassium</keyword>
<evidence type="ECO:0000256" key="10">
    <source>
        <dbReference type="ARBA" id="ARBA00023065"/>
    </source>
</evidence>
<dbReference type="InterPro" id="IPR021789">
    <property type="entry name" value="KHA_dom"/>
</dbReference>
<evidence type="ECO:0000256" key="12">
    <source>
        <dbReference type="ARBA" id="ARBA00023303"/>
    </source>
</evidence>
<dbReference type="PROSITE" id="PS51490">
    <property type="entry name" value="KHA"/>
    <property type="match status" value="1"/>
</dbReference>
<feature type="transmembrane region" description="Helical" evidence="14">
    <location>
        <begin position="293"/>
        <end position="318"/>
    </location>
</feature>
<evidence type="ECO:0000256" key="2">
    <source>
        <dbReference type="ARBA" id="ARBA00007929"/>
    </source>
</evidence>
<comment type="similarity">
    <text evidence="2 14">Belongs to the potassium channel family. Plant (TC 1.A.1.4) subfamily.</text>
</comment>
<keyword evidence="10 14" id="KW-0406">Ion transport</keyword>
<dbReference type="InterPro" id="IPR045319">
    <property type="entry name" value="KAT/AKT"/>
</dbReference>
<dbReference type="CDD" id="cd00038">
    <property type="entry name" value="CAP_ED"/>
    <property type="match status" value="1"/>
</dbReference>
<dbReference type="GO" id="GO:0034702">
    <property type="term" value="C:monoatomic ion channel complex"/>
    <property type="evidence" value="ECO:0007669"/>
    <property type="project" value="UniProtKB-KW"/>
</dbReference>
<dbReference type="FunFam" id="1.10.287.70:FF:000123">
    <property type="entry name" value="Potassium channel KAT3"/>
    <property type="match status" value="1"/>
</dbReference>
<feature type="repeat" description="ANK" evidence="13">
    <location>
        <begin position="575"/>
        <end position="607"/>
    </location>
</feature>
<organism evidence="18 19">
    <name type="scientific">Zostera marina</name>
    <name type="common">Eelgrass</name>
    <dbReference type="NCBI Taxonomy" id="29655"/>
    <lineage>
        <taxon>Eukaryota</taxon>
        <taxon>Viridiplantae</taxon>
        <taxon>Streptophyta</taxon>
        <taxon>Embryophyta</taxon>
        <taxon>Tracheophyta</taxon>
        <taxon>Spermatophyta</taxon>
        <taxon>Magnoliopsida</taxon>
        <taxon>Liliopsida</taxon>
        <taxon>Zosteraceae</taxon>
        <taxon>Zostera</taxon>
    </lineage>
</organism>
<dbReference type="SUPFAM" id="SSF81324">
    <property type="entry name" value="Voltage-gated potassium channels"/>
    <property type="match status" value="1"/>
</dbReference>
<keyword evidence="9 14" id="KW-1133">Transmembrane helix</keyword>
<dbReference type="Gene3D" id="2.60.120.10">
    <property type="entry name" value="Jelly Rolls"/>
    <property type="match status" value="1"/>
</dbReference>
<evidence type="ECO:0000256" key="6">
    <source>
        <dbReference type="ARBA" id="ARBA00022826"/>
    </source>
</evidence>
<dbReference type="InterPro" id="IPR002110">
    <property type="entry name" value="Ankyrin_rpt"/>
</dbReference>
<dbReference type="InterPro" id="IPR003938">
    <property type="entry name" value="K_chnl_volt-dep_EAG/ELK/ERG"/>
</dbReference>
<comment type="subunit">
    <text evidence="14">The potassium channel is composed of a homo- or heterotetrameric complex of pore-forming subunits.</text>
</comment>
<dbReference type="PROSITE" id="PS50042">
    <property type="entry name" value="CNMP_BINDING_3"/>
    <property type="match status" value="1"/>
</dbReference>
<evidence type="ECO:0000256" key="7">
    <source>
        <dbReference type="ARBA" id="ARBA00022882"/>
    </source>
</evidence>
<dbReference type="Pfam" id="PF11834">
    <property type="entry name" value="KHA"/>
    <property type="match status" value="1"/>
</dbReference>
<comment type="function">
    <text evidence="14">Potassium channel.</text>
</comment>
<comment type="caution">
    <text evidence="14">Lacks conserved residue(s) required for the propagation of feature annotation.</text>
</comment>
<keyword evidence="12 14" id="KW-0407">Ion channel</keyword>
<feature type="transmembrane region" description="Helical" evidence="14">
    <location>
        <begin position="84"/>
        <end position="103"/>
    </location>
</feature>
<feature type="transmembrane region" description="Helical" evidence="14">
    <location>
        <begin position="261"/>
        <end position="281"/>
    </location>
</feature>
<keyword evidence="11 14" id="KW-0472">Membrane</keyword>
<evidence type="ECO:0000256" key="13">
    <source>
        <dbReference type="PROSITE-ProRule" id="PRU00023"/>
    </source>
</evidence>
<dbReference type="SMART" id="SM00248">
    <property type="entry name" value="ANK"/>
    <property type="match status" value="4"/>
</dbReference>
<dbReference type="PROSITE" id="PS50297">
    <property type="entry name" value="ANK_REP_REGION"/>
    <property type="match status" value="1"/>
</dbReference>
<dbReference type="PRINTS" id="PR01463">
    <property type="entry name" value="EAGCHANLFMLY"/>
</dbReference>
<evidence type="ECO:0000256" key="1">
    <source>
        <dbReference type="ARBA" id="ARBA00004141"/>
    </source>
</evidence>
<evidence type="ECO:0000256" key="8">
    <source>
        <dbReference type="ARBA" id="ARBA00022958"/>
    </source>
</evidence>
<dbReference type="Gene3D" id="1.10.287.70">
    <property type="match status" value="1"/>
</dbReference>
<keyword evidence="4 14" id="KW-0633">Potassium transport</keyword>
<evidence type="ECO:0000256" key="9">
    <source>
        <dbReference type="ARBA" id="ARBA00022989"/>
    </source>
</evidence>
<dbReference type="InterPro" id="IPR000595">
    <property type="entry name" value="cNMP-bd_dom"/>
</dbReference>
<dbReference type="Pfam" id="PF12796">
    <property type="entry name" value="Ank_2"/>
    <property type="match status" value="1"/>
</dbReference>
<evidence type="ECO:0000256" key="11">
    <source>
        <dbReference type="ARBA" id="ARBA00023136"/>
    </source>
</evidence>
<protein>
    <recommendedName>
        <fullName evidence="14">Potassium channel</fullName>
    </recommendedName>
</protein>